<geneLocation type="plasmid" evidence="2">
    <name>p4</name>
</geneLocation>
<dbReference type="Pfam" id="PF13614">
    <property type="entry name" value="AAA_31"/>
    <property type="match status" value="1"/>
</dbReference>
<proteinExistence type="predicted"/>
<dbReference type="PANTHER" id="PTHR13696">
    <property type="entry name" value="P-LOOP CONTAINING NUCLEOSIDE TRIPHOSPHATE HYDROLASE"/>
    <property type="match status" value="1"/>
</dbReference>
<gene>
    <name evidence="2" type="ORF">ABLV49_24850</name>
</gene>
<evidence type="ECO:0000313" key="2">
    <source>
        <dbReference type="EMBL" id="XBP73189.1"/>
    </source>
</evidence>
<protein>
    <submittedName>
        <fullName evidence="2">AAA family ATPase</fullName>
    </submittedName>
</protein>
<sequence length="409" mass="44493">MHIKQKAIFPSIDIEALNLVVDNATAVIQQARRSMLAPNSRKTPPTFNSSRLAELCGLEMTQVLYLAKKGELPSGEKEGSSRREWTLAEARQWVRTIKAETLRDPKLSAATTIAVANFKGGVSKTTTAAAVAQGLSLLGHKVLVIDTDPQGSLTTLFGVLPDTEVEAHHTILSLCSGESESIMEAVQPTYWDGIDLVAAAPVLFNAEFLLPARQKTESNFAFWQVFDSGLEEARDIYDVIIIDTPPSLSYITINALIAADGVVMPLPPNALDFASSIQFWSLFTEVCESLFKARGDTKKFSFLDIVLARVDKADAVSLDVREWIIQAYGSKVLQVEIPKTSIAATASAEFGTVYDLDSSSAQAKTLKRARDAYDELVKHLALQISGVWEADIEIGMSQPVKFAASKGIV</sequence>
<dbReference type="CDD" id="cd02042">
    <property type="entry name" value="ParAB_family"/>
    <property type="match status" value="1"/>
</dbReference>
<dbReference type="InterPro" id="IPR027417">
    <property type="entry name" value="P-loop_NTPase"/>
</dbReference>
<dbReference type="InterPro" id="IPR025669">
    <property type="entry name" value="AAA_dom"/>
</dbReference>
<reference evidence="2" key="1">
    <citation type="submission" date="2024-05" db="EMBL/GenBank/DDBJ databases">
        <authorList>
            <person name="Bunk B."/>
            <person name="Swiderski J."/>
            <person name="Sproer C."/>
            <person name="Thiel V."/>
        </authorList>
    </citation>
    <scope>NUCLEOTIDE SEQUENCE</scope>
    <source>
        <strain evidence="2">DSM 17735</strain>
        <plasmid evidence="2">p4</plasmid>
    </source>
</reference>
<evidence type="ECO:0000259" key="1">
    <source>
        <dbReference type="Pfam" id="PF13614"/>
    </source>
</evidence>
<dbReference type="InterPro" id="IPR050678">
    <property type="entry name" value="DNA_Partitioning_ATPase"/>
</dbReference>
<feature type="domain" description="AAA" evidence="1">
    <location>
        <begin position="111"/>
        <end position="286"/>
    </location>
</feature>
<name>A0AAU7M009_9BURK</name>
<dbReference type="EMBL" id="CP157679">
    <property type="protein sequence ID" value="XBP73189.1"/>
    <property type="molecule type" value="Genomic_DNA"/>
</dbReference>
<accession>A0AAU7M009</accession>
<dbReference type="Gene3D" id="3.40.50.300">
    <property type="entry name" value="P-loop containing nucleotide triphosphate hydrolases"/>
    <property type="match status" value="1"/>
</dbReference>
<dbReference type="AlphaFoldDB" id="A0AAU7M009"/>
<dbReference type="RefSeq" id="WP_349283218.1">
    <property type="nucleotide sequence ID" value="NZ_CBCSCU010000064.1"/>
</dbReference>
<dbReference type="PANTHER" id="PTHR13696:SF52">
    <property type="entry name" value="PARA FAMILY PROTEIN CT_582"/>
    <property type="match status" value="1"/>
</dbReference>
<keyword evidence="2" id="KW-0614">Plasmid</keyword>
<organism evidence="2">
    <name type="scientific">Polaromonas hydrogenivorans</name>
    <dbReference type="NCBI Taxonomy" id="335476"/>
    <lineage>
        <taxon>Bacteria</taxon>
        <taxon>Pseudomonadati</taxon>
        <taxon>Pseudomonadota</taxon>
        <taxon>Betaproteobacteria</taxon>
        <taxon>Burkholderiales</taxon>
        <taxon>Comamonadaceae</taxon>
        <taxon>Polaromonas</taxon>
    </lineage>
</organism>
<dbReference type="SUPFAM" id="SSF52540">
    <property type="entry name" value="P-loop containing nucleoside triphosphate hydrolases"/>
    <property type="match status" value="1"/>
</dbReference>